<organism evidence="2">
    <name type="scientific">Caenorhabditis brenneri</name>
    <name type="common">Nematode worm</name>
    <dbReference type="NCBI Taxonomy" id="135651"/>
    <lineage>
        <taxon>Eukaryota</taxon>
        <taxon>Metazoa</taxon>
        <taxon>Ecdysozoa</taxon>
        <taxon>Nematoda</taxon>
        <taxon>Chromadorea</taxon>
        <taxon>Rhabditida</taxon>
        <taxon>Rhabditina</taxon>
        <taxon>Rhabditomorpha</taxon>
        <taxon>Rhabditoidea</taxon>
        <taxon>Rhabditidae</taxon>
        <taxon>Peloderinae</taxon>
        <taxon>Caenorhabditis</taxon>
    </lineage>
</organism>
<protein>
    <submittedName>
        <fullName evidence="1">Uncharacterized protein</fullName>
    </submittedName>
</protein>
<dbReference type="InParanoid" id="G0P3S4"/>
<dbReference type="EMBL" id="GL380051">
    <property type="protein sequence ID" value="EGT44326.1"/>
    <property type="molecule type" value="Genomic_DNA"/>
</dbReference>
<reference evidence="2" key="1">
    <citation type="submission" date="2011-07" db="EMBL/GenBank/DDBJ databases">
        <authorList>
            <consortium name="Caenorhabditis brenneri Sequencing and Analysis Consortium"/>
            <person name="Wilson R.K."/>
        </authorList>
    </citation>
    <scope>NUCLEOTIDE SEQUENCE [LARGE SCALE GENOMIC DNA]</scope>
    <source>
        <strain evidence="2">PB2801</strain>
    </source>
</reference>
<dbReference type="HOGENOM" id="CLU_2673300_0_0_1"/>
<dbReference type="AlphaFoldDB" id="G0P3S4"/>
<dbReference type="Proteomes" id="UP000008068">
    <property type="component" value="Unassembled WGS sequence"/>
</dbReference>
<keyword evidence="2" id="KW-1185">Reference proteome</keyword>
<name>G0P3S4_CAEBE</name>
<sequence>MFSTNFAEASKPGMGLFIPDKNVKKVTFGFPGVVYDRDNMYSPPGSRFEYLTEATVFDGCWPDGEIVGVEAIEEV</sequence>
<proteinExistence type="predicted"/>
<evidence type="ECO:0000313" key="1">
    <source>
        <dbReference type="EMBL" id="EGT44326.1"/>
    </source>
</evidence>
<gene>
    <name evidence="1" type="ORF">CAEBREN_05429</name>
</gene>
<accession>G0P3S4</accession>
<evidence type="ECO:0000313" key="2">
    <source>
        <dbReference type="Proteomes" id="UP000008068"/>
    </source>
</evidence>